<feature type="compositionally biased region" description="Low complexity" evidence="1">
    <location>
        <begin position="1"/>
        <end position="22"/>
    </location>
</feature>
<feature type="region of interest" description="Disordered" evidence="1">
    <location>
        <begin position="62"/>
        <end position="85"/>
    </location>
</feature>
<evidence type="ECO:0000259" key="2">
    <source>
        <dbReference type="PROSITE" id="PS51782"/>
    </source>
</evidence>
<evidence type="ECO:0000256" key="1">
    <source>
        <dbReference type="SAM" id="MobiDB-lite"/>
    </source>
</evidence>
<name>A0A7Y5ZXB2_9CELL</name>
<organism evidence="3 4">
    <name type="scientific">Cellulomonas humilata</name>
    <dbReference type="NCBI Taxonomy" id="144055"/>
    <lineage>
        <taxon>Bacteria</taxon>
        <taxon>Bacillati</taxon>
        <taxon>Actinomycetota</taxon>
        <taxon>Actinomycetes</taxon>
        <taxon>Micrococcales</taxon>
        <taxon>Cellulomonadaceae</taxon>
        <taxon>Cellulomonas</taxon>
    </lineage>
</organism>
<dbReference type="InterPro" id="IPR045361">
    <property type="entry name" value="CIS_tube_prot_N"/>
</dbReference>
<dbReference type="EMBL" id="JABMCI010000034">
    <property type="protein sequence ID" value="NUU15792.1"/>
    <property type="molecule type" value="Genomic_DNA"/>
</dbReference>
<dbReference type="PROSITE" id="PS51782">
    <property type="entry name" value="LYSM"/>
    <property type="match status" value="1"/>
</dbReference>
<dbReference type="AlphaFoldDB" id="A0A7Y5ZXB2"/>
<keyword evidence="4" id="KW-1185">Reference proteome</keyword>
<dbReference type="Proteomes" id="UP000565724">
    <property type="component" value="Unassembled WGS sequence"/>
</dbReference>
<proteinExistence type="predicted"/>
<reference evidence="3 4" key="1">
    <citation type="submission" date="2020-05" db="EMBL/GenBank/DDBJ databases">
        <title>Genome Sequencing of Type Strains.</title>
        <authorList>
            <person name="Lemaire J.F."/>
            <person name="Inderbitzin P."/>
            <person name="Gregorio O.A."/>
            <person name="Collins S.B."/>
            <person name="Wespe N."/>
            <person name="Knight-Connoni V."/>
        </authorList>
    </citation>
    <scope>NUCLEOTIDE SEQUENCE [LARGE SCALE GENOMIC DNA]</scope>
    <source>
        <strain evidence="3 4">ATCC 25174</strain>
    </source>
</reference>
<accession>A0A7Y5ZXB2</accession>
<dbReference type="Gene3D" id="3.10.350.10">
    <property type="entry name" value="LysM domain"/>
    <property type="match status" value="1"/>
</dbReference>
<dbReference type="Pfam" id="PF01476">
    <property type="entry name" value="LysM"/>
    <property type="match status" value="1"/>
</dbReference>
<feature type="domain" description="LysM" evidence="2">
    <location>
        <begin position="200"/>
        <end position="247"/>
    </location>
</feature>
<sequence length="286" mass="30442">MSGTPTGLDAGAATAASGSQGSLKKAMLELHEPSKDGSLDKPGDLIGTVDFQFNPKELTLSKSAKWTRPTTKGSTKASPPQYQGPQPSKMTLEMFLDASVFFAPGRTQDDYVVKTVEQLFRCCVPTDASHGQKKDSPPWVQLRWGGVTGFLAYIESVQAKYTLFTPAGLPVRAVCTVVLQELAGEPPGTNPTSGGRVPYREHVVVHGDSLAGIAYAEYGDASLWRAVADVNKVDDPSRLRPGQRLLLPTAEELVRPASPSARSRLPVPGLPVPAPARGREVAGAPR</sequence>
<protein>
    <submittedName>
        <fullName evidence="3">LysM peptidoglycan-binding domain-containing protein</fullName>
    </submittedName>
</protein>
<evidence type="ECO:0000313" key="3">
    <source>
        <dbReference type="EMBL" id="NUU15792.1"/>
    </source>
</evidence>
<dbReference type="InterPro" id="IPR018392">
    <property type="entry name" value="LysM"/>
</dbReference>
<comment type="caution">
    <text evidence="3">The sequence shown here is derived from an EMBL/GenBank/DDBJ whole genome shotgun (WGS) entry which is preliminary data.</text>
</comment>
<dbReference type="RefSeq" id="WP_175345702.1">
    <property type="nucleotide sequence ID" value="NZ_JABMCI010000034.1"/>
</dbReference>
<evidence type="ECO:0000313" key="4">
    <source>
        <dbReference type="Proteomes" id="UP000565724"/>
    </source>
</evidence>
<feature type="region of interest" description="Disordered" evidence="1">
    <location>
        <begin position="256"/>
        <end position="286"/>
    </location>
</feature>
<feature type="compositionally biased region" description="Basic and acidic residues" evidence="1">
    <location>
        <begin position="26"/>
        <end position="43"/>
    </location>
</feature>
<gene>
    <name evidence="3" type="ORF">HP550_00820</name>
</gene>
<feature type="region of interest" description="Disordered" evidence="1">
    <location>
        <begin position="1"/>
        <end position="44"/>
    </location>
</feature>
<dbReference type="Pfam" id="PF19266">
    <property type="entry name" value="CIS_tube"/>
    <property type="match status" value="1"/>
</dbReference>
<dbReference type="CDD" id="cd00118">
    <property type="entry name" value="LysM"/>
    <property type="match status" value="1"/>
</dbReference>
<dbReference type="InterPro" id="IPR036779">
    <property type="entry name" value="LysM_dom_sf"/>
</dbReference>